<feature type="transmembrane region" description="Helical" evidence="1">
    <location>
        <begin position="164"/>
        <end position="181"/>
    </location>
</feature>
<feature type="transmembrane region" description="Helical" evidence="1">
    <location>
        <begin position="129"/>
        <end position="152"/>
    </location>
</feature>
<feature type="transmembrane region" description="Helical" evidence="1">
    <location>
        <begin position="392"/>
        <end position="411"/>
    </location>
</feature>
<reference evidence="2 3" key="1">
    <citation type="journal article" date="2014" name="Genome Biol. Evol.">
        <title>The secreted proteins of Achlya hypogyna and Thraustotheca clavata identify the ancestral oomycete secretome and reveal gene acquisitions by horizontal gene transfer.</title>
        <authorList>
            <person name="Misner I."/>
            <person name="Blouin N."/>
            <person name="Leonard G."/>
            <person name="Richards T.A."/>
            <person name="Lane C.E."/>
        </authorList>
    </citation>
    <scope>NUCLEOTIDE SEQUENCE [LARGE SCALE GENOMIC DNA]</scope>
    <source>
        <strain evidence="2 3">ATCC 48635</strain>
    </source>
</reference>
<evidence type="ECO:0000313" key="3">
    <source>
        <dbReference type="Proteomes" id="UP000243579"/>
    </source>
</evidence>
<feature type="transmembrane region" description="Helical" evidence="1">
    <location>
        <begin position="362"/>
        <end position="385"/>
    </location>
</feature>
<keyword evidence="1" id="KW-1133">Transmembrane helix</keyword>
<protein>
    <submittedName>
        <fullName evidence="2">Sulfate Permease (SulP) Family</fullName>
    </submittedName>
</protein>
<name>A0A1V9Y5S4_ACHHY</name>
<evidence type="ECO:0000313" key="2">
    <source>
        <dbReference type="EMBL" id="OQR81056.1"/>
    </source>
</evidence>
<dbReference type="EMBL" id="JNBR01002841">
    <property type="protein sequence ID" value="OQR81056.1"/>
    <property type="molecule type" value="Genomic_DNA"/>
</dbReference>
<feature type="transmembrane region" description="Helical" evidence="1">
    <location>
        <begin position="423"/>
        <end position="451"/>
    </location>
</feature>
<dbReference type="GO" id="GO:0015098">
    <property type="term" value="F:molybdate ion transmembrane transporter activity"/>
    <property type="evidence" value="ECO:0007669"/>
    <property type="project" value="InterPro"/>
</dbReference>
<dbReference type="Pfam" id="PF16983">
    <property type="entry name" value="MFS_MOT1"/>
    <property type="match status" value="2"/>
</dbReference>
<dbReference type="AlphaFoldDB" id="A0A1V9Y5S4"/>
<dbReference type="PANTHER" id="PTHR31970:SF9">
    <property type="entry name" value="MOLYBDATE TRANSPORTER 2"/>
    <property type="match status" value="1"/>
</dbReference>
<feature type="transmembrane region" description="Helical" evidence="1">
    <location>
        <begin position="234"/>
        <end position="252"/>
    </location>
</feature>
<dbReference type="Proteomes" id="UP000243579">
    <property type="component" value="Unassembled WGS sequence"/>
</dbReference>
<dbReference type="PANTHER" id="PTHR31970">
    <property type="match status" value="1"/>
</dbReference>
<feature type="transmembrane region" description="Helical" evidence="1">
    <location>
        <begin position="83"/>
        <end position="103"/>
    </location>
</feature>
<sequence length="471" mass="50652">MASTPTETPSVGHHAEMEEPMIKSEAEASYAALPWLQKVFVVLRPEWRAEAKQFLTLQECSGSLGDLGTFLPLVTALAVTHQIAFGPTLFFAGLFTLVLSTYFEVPIPVQPMKSISAIAIAEKYSQEQIAASGILIAAILFFLSATNLITIVGRHVPFSLVRGIQLGVGLSLLMSGVKSAYSHTTTLTYNATSHAVVVKRSTTELQWWGADSIVVSLLLVILCLGFMHHRRVPTAIVVFLYGVVVAIVAYVQNKDRLHLPALTFGPDFSQMPGWPSASDFQTAFLKMVLPQLPLTLLNSVIALEQLASDLFPQKHVPASSRRVCFSIAVGDFVFCMLGMLPMCHGAGGLASQYAFGARSNVAMMILGSIKLVVALVFGSTLMLLLRDGIFPACVIGVLVIFAGVHLSIVGIDVDTKKNKGDLVVLMMTAATSLALDTGTGFLVGAFTYLVLKVAVRDPNAYFSLKSTDDLP</sequence>
<dbReference type="STRING" id="1202772.A0A1V9Y5S4"/>
<organism evidence="2 3">
    <name type="scientific">Achlya hypogyna</name>
    <name type="common">Oomycete</name>
    <name type="synonym">Protoachlya hypogyna</name>
    <dbReference type="NCBI Taxonomy" id="1202772"/>
    <lineage>
        <taxon>Eukaryota</taxon>
        <taxon>Sar</taxon>
        <taxon>Stramenopiles</taxon>
        <taxon>Oomycota</taxon>
        <taxon>Saprolegniomycetes</taxon>
        <taxon>Saprolegniales</taxon>
        <taxon>Achlyaceae</taxon>
        <taxon>Achlya</taxon>
    </lineage>
</organism>
<feature type="transmembrane region" description="Helical" evidence="1">
    <location>
        <begin position="323"/>
        <end position="342"/>
    </location>
</feature>
<feature type="transmembrane region" description="Helical" evidence="1">
    <location>
        <begin position="207"/>
        <end position="227"/>
    </location>
</feature>
<accession>A0A1V9Y5S4</accession>
<keyword evidence="1" id="KW-0812">Transmembrane</keyword>
<comment type="caution">
    <text evidence="2">The sequence shown here is derived from an EMBL/GenBank/DDBJ whole genome shotgun (WGS) entry which is preliminary data.</text>
</comment>
<proteinExistence type="predicted"/>
<dbReference type="InterPro" id="IPR031563">
    <property type="entry name" value="MOT1/MOT2"/>
</dbReference>
<gene>
    <name evidence="2" type="ORF">ACHHYP_16822</name>
</gene>
<evidence type="ECO:0000256" key="1">
    <source>
        <dbReference type="SAM" id="Phobius"/>
    </source>
</evidence>
<keyword evidence="1" id="KW-0472">Membrane</keyword>
<keyword evidence="3" id="KW-1185">Reference proteome</keyword>
<dbReference type="OrthoDB" id="5402974at2759"/>